<accession>A0A6C0CLE3</accession>
<evidence type="ECO:0000313" key="1">
    <source>
        <dbReference type="EMBL" id="QHT05037.1"/>
    </source>
</evidence>
<sequence>MDAIVQCSQECPVCGNMFFGETELVYFGNWMVHEECYPHWLKAEEREVQTKAELCEWFRVDPNTLGSFSTPSMCRACRTLSFVNSVLLCPGCYEKA</sequence>
<organism evidence="1">
    <name type="scientific">viral metagenome</name>
    <dbReference type="NCBI Taxonomy" id="1070528"/>
    <lineage>
        <taxon>unclassified sequences</taxon>
        <taxon>metagenomes</taxon>
        <taxon>organismal metagenomes</taxon>
    </lineage>
</organism>
<dbReference type="AlphaFoldDB" id="A0A6C0CLE3"/>
<name>A0A6C0CLE3_9ZZZZ</name>
<protein>
    <submittedName>
        <fullName evidence="1">Uncharacterized protein</fullName>
    </submittedName>
</protein>
<reference evidence="1" key="1">
    <citation type="journal article" date="2020" name="Nature">
        <title>Giant virus diversity and host interactions through global metagenomics.</title>
        <authorList>
            <person name="Schulz F."/>
            <person name="Roux S."/>
            <person name="Paez-Espino D."/>
            <person name="Jungbluth S."/>
            <person name="Walsh D.A."/>
            <person name="Denef V.J."/>
            <person name="McMahon K.D."/>
            <person name="Konstantinidis K.T."/>
            <person name="Eloe-Fadrosh E.A."/>
            <person name="Kyrpides N.C."/>
            <person name="Woyke T."/>
        </authorList>
    </citation>
    <scope>NUCLEOTIDE SEQUENCE</scope>
    <source>
        <strain evidence="1">GVMAG-M-3300021354-14</strain>
    </source>
</reference>
<dbReference type="EMBL" id="MN739448">
    <property type="protein sequence ID" value="QHT05037.1"/>
    <property type="molecule type" value="Genomic_DNA"/>
</dbReference>
<proteinExistence type="predicted"/>